<dbReference type="EMBL" id="LR899952">
    <property type="protein sequence ID" value="CAD7243452.1"/>
    <property type="molecule type" value="Genomic_DNA"/>
</dbReference>
<sequence length="122" mass="14147">MHTDYEELRCDHYDRRSSSQSVALEMRGAFAVGRSTLRNGIGTIHFCRIRAVVRTMTEMKFQDDGETAAEKMRNYELDEAIVHVGEFGKFQKRIYYLICIPAMYCAMTNLIMVFTAGIPRHR</sequence>
<keyword evidence="1" id="KW-0812">Transmembrane</keyword>
<feature type="transmembrane region" description="Helical" evidence="1">
    <location>
        <begin position="94"/>
        <end position="118"/>
    </location>
</feature>
<dbReference type="Proteomes" id="UP000677054">
    <property type="component" value="Unassembled WGS sequence"/>
</dbReference>
<accession>A0A7R8X4J7</accession>
<evidence type="ECO:0000313" key="2">
    <source>
        <dbReference type="EMBL" id="CAD7243452.1"/>
    </source>
</evidence>
<organism evidence="2">
    <name type="scientific">Darwinula stevensoni</name>
    <dbReference type="NCBI Taxonomy" id="69355"/>
    <lineage>
        <taxon>Eukaryota</taxon>
        <taxon>Metazoa</taxon>
        <taxon>Ecdysozoa</taxon>
        <taxon>Arthropoda</taxon>
        <taxon>Crustacea</taxon>
        <taxon>Oligostraca</taxon>
        <taxon>Ostracoda</taxon>
        <taxon>Podocopa</taxon>
        <taxon>Podocopida</taxon>
        <taxon>Darwinulocopina</taxon>
        <taxon>Darwinuloidea</taxon>
        <taxon>Darwinulidae</taxon>
        <taxon>Darwinula</taxon>
    </lineage>
</organism>
<keyword evidence="3" id="KW-1185">Reference proteome</keyword>
<gene>
    <name evidence="2" type="ORF">DSTB1V02_LOCUS3375</name>
</gene>
<protein>
    <submittedName>
        <fullName evidence="2">Uncharacterized protein</fullName>
    </submittedName>
</protein>
<proteinExistence type="predicted"/>
<evidence type="ECO:0000313" key="3">
    <source>
        <dbReference type="Proteomes" id="UP000677054"/>
    </source>
</evidence>
<dbReference type="OrthoDB" id="6354675at2759"/>
<reference evidence="2" key="1">
    <citation type="submission" date="2020-11" db="EMBL/GenBank/DDBJ databases">
        <authorList>
            <person name="Tran Van P."/>
        </authorList>
    </citation>
    <scope>NUCLEOTIDE SEQUENCE</scope>
</reference>
<dbReference type="EMBL" id="CAJPEV010000435">
    <property type="protein sequence ID" value="CAG0885238.1"/>
    <property type="molecule type" value="Genomic_DNA"/>
</dbReference>
<keyword evidence="1" id="KW-1133">Transmembrane helix</keyword>
<keyword evidence="1" id="KW-0472">Membrane</keyword>
<dbReference type="AlphaFoldDB" id="A0A7R8X4J7"/>
<evidence type="ECO:0000256" key="1">
    <source>
        <dbReference type="SAM" id="Phobius"/>
    </source>
</evidence>
<name>A0A7R8X4J7_9CRUS</name>